<evidence type="ECO:0000256" key="12">
    <source>
        <dbReference type="ARBA" id="ARBA00023157"/>
    </source>
</evidence>
<keyword evidence="12 17" id="KW-1015">Disulfide bond</keyword>
<name>A0A553NG57_9TELE</name>
<keyword evidence="9 18" id="KW-1133">Transmembrane helix</keyword>
<dbReference type="Pfam" id="PF01582">
    <property type="entry name" value="TIR"/>
    <property type="match status" value="1"/>
</dbReference>
<dbReference type="SUPFAM" id="SSF52058">
    <property type="entry name" value="L domain-like"/>
    <property type="match status" value="1"/>
</dbReference>
<keyword evidence="15 16" id="KW-0395">Inflammatory response</keyword>
<dbReference type="PANTHER" id="PTHR24365:SF17">
    <property type="entry name" value="TOLL-LIKE RECEPTOR 2"/>
    <property type="match status" value="1"/>
</dbReference>
<dbReference type="InterPro" id="IPR032675">
    <property type="entry name" value="LRR_dom_sf"/>
</dbReference>
<feature type="disulfide bond" evidence="17">
    <location>
        <begin position="456"/>
        <end position="478"/>
    </location>
</feature>
<evidence type="ECO:0000256" key="6">
    <source>
        <dbReference type="ARBA" id="ARBA00022729"/>
    </source>
</evidence>
<comment type="subcellular location">
    <subcellularLocation>
        <location evidence="1">Membrane</location>
        <topology evidence="1">Single-pass type I membrane protein</topology>
    </subcellularLocation>
</comment>
<dbReference type="GO" id="GO:0004888">
    <property type="term" value="F:transmembrane signaling receptor activity"/>
    <property type="evidence" value="ECO:0007669"/>
    <property type="project" value="InterPro"/>
</dbReference>
<evidence type="ECO:0000256" key="7">
    <source>
        <dbReference type="ARBA" id="ARBA00022737"/>
    </source>
</evidence>
<organism evidence="20 21">
    <name type="scientific">Danionella cerebrum</name>
    <dbReference type="NCBI Taxonomy" id="2873325"/>
    <lineage>
        <taxon>Eukaryota</taxon>
        <taxon>Metazoa</taxon>
        <taxon>Chordata</taxon>
        <taxon>Craniata</taxon>
        <taxon>Vertebrata</taxon>
        <taxon>Euteleostomi</taxon>
        <taxon>Actinopterygii</taxon>
        <taxon>Neopterygii</taxon>
        <taxon>Teleostei</taxon>
        <taxon>Ostariophysi</taxon>
        <taxon>Cypriniformes</taxon>
        <taxon>Danionidae</taxon>
        <taxon>Danioninae</taxon>
        <taxon>Danionella</taxon>
    </lineage>
</organism>
<dbReference type="GO" id="GO:0045087">
    <property type="term" value="P:innate immune response"/>
    <property type="evidence" value="ECO:0007669"/>
    <property type="project" value="UniProtKB-UniRule"/>
</dbReference>
<dbReference type="InterPro" id="IPR000157">
    <property type="entry name" value="TIR_dom"/>
</dbReference>
<dbReference type="AlphaFoldDB" id="A0A553NG57"/>
<dbReference type="PROSITE" id="PS51450">
    <property type="entry name" value="LRR"/>
    <property type="match status" value="3"/>
</dbReference>
<dbReference type="GO" id="GO:0043235">
    <property type="term" value="C:receptor complex"/>
    <property type="evidence" value="ECO:0007669"/>
    <property type="project" value="TreeGrafter"/>
</dbReference>
<dbReference type="PANTHER" id="PTHR24365">
    <property type="entry name" value="TOLL-LIKE RECEPTOR"/>
    <property type="match status" value="1"/>
</dbReference>
<evidence type="ECO:0000256" key="18">
    <source>
        <dbReference type="SAM" id="Phobius"/>
    </source>
</evidence>
<keyword evidence="5 18" id="KW-0812">Transmembrane</keyword>
<evidence type="ECO:0000256" key="3">
    <source>
        <dbReference type="ARBA" id="ARBA00022588"/>
    </source>
</evidence>
<dbReference type="GO" id="GO:0006954">
    <property type="term" value="P:inflammatory response"/>
    <property type="evidence" value="ECO:0007669"/>
    <property type="project" value="UniProtKB-UniRule"/>
</dbReference>
<dbReference type="InterPro" id="IPR001611">
    <property type="entry name" value="Leu-rich_rpt"/>
</dbReference>
<dbReference type="Proteomes" id="UP000316079">
    <property type="component" value="Unassembled WGS sequence"/>
</dbReference>
<dbReference type="PIRSF" id="PIRSF037595">
    <property type="entry name" value="Toll-like_receptor"/>
    <property type="match status" value="1"/>
</dbReference>
<sequence>MSVSFINLKVAFRRGVDTNMTLRTSLLGATEFISIFMVILAQGIEFSGNVCTCDQQHFCNCSSKNLQYVPKIPNNTLGLDLSFNRIKYIKWNDLNYYDNLKSLNLQNNKIRYIHKEALNSQRNLEVLDLSSNDLKDLSSSWFLNLQSLQHLNLVGNPYITLGPFPIFQCLVNLRTLKLGSPSLTGVYMNGLNRLLNVEEMTFFGSNLRSYENGSLKAGHPIGSVTLNLNNLLQDDPKLVSKVLQDVSHPETLLTLNDIQLNTRTSAEPFKVVRDGGTKSVTFKSSSATDEGITSFCEVMDGSPLAYIGLEDLLFSGQGFWENASYTHYENLHTVYIRNFNIKGFFQFASMIKLGFLLKHFHKLSVINGTLFVIPQETTFLLKKLEYLDISQNLMSDLTIEPTLFTGFGGYQNLTTLNVSQNVLKSLGLMSRLVTNLKKLINLDISHNSFVSMPDKCTWPPTLRFLNLSNAKIHTLTSCLPSTLTVLDLSENDLVMFKQTFPQLTLLILTGNRLMRLPDGTLFPRLRTMLIQNNALRMLNESSLAKFENMQYLEAGYNNFFCSCEFVSFFQHDIERNLTLMDDRSNYVCDNPFSLRGYAIDRVRRSVFECHMVPAVSVLCSLIVIVLGIIVLTCHKLHVVWYLQMSIAWIRAKRKPAVSRLAEEIRYDAFVSYSQHDAEWVEEILVPELENGQPSFSLCSHKRDFRPGRWIVDNIIESIEKSYRTLFVLSEHFVTSEWCKYELDFSHFRMVDEHNDSAVLVLLEPIQKETVPKRFCKLRKIMNSRTYLEWPEDEEKRSEFWSSLRAALQREE</sequence>
<dbReference type="SMART" id="SM00369">
    <property type="entry name" value="LRR_TYP"/>
    <property type="match status" value="5"/>
</dbReference>
<protein>
    <recommendedName>
        <fullName evidence="16">Toll-like receptor 2</fullName>
    </recommendedName>
</protein>
<dbReference type="PROSITE" id="PS50104">
    <property type="entry name" value="TIR"/>
    <property type="match status" value="1"/>
</dbReference>
<keyword evidence="6" id="KW-0732">Signal</keyword>
<dbReference type="PRINTS" id="PR01537">
    <property type="entry name" value="INTRLKN1R1F"/>
</dbReference>
<dbReference type="Gene3D" id="3.40.50.10140">
    <property type="entry name" value="Toll/interleukin-1 receptor homology (TIR) domain"/>
    <property type="match status" value="1"/>
</dbReference>
<evidence type="ECO:0000256" key="10">
    <source>
        <dbReference type="ARBA" id="ARBA00023027"/>
    </source>
</evidence>
<evidence type="ECO:0000256" key="15">
    <source>
        <dbReference type="ARBA" id="ARBA00023198"/>
    </source>
</evidence>
<evidence type="ECO:0000256" key="13">
    <source>
        <dbReference type="ARBA" id="ARBA00023170"/>
    </source>
</evidence>
<accession>A0A553NG57</accession>
<keyword evidence="21" id="KW-1185">Reference proteome</keyword>
<evidence type="ECO:0000313" key="21">
    <source>
        <dbReference type="Proteomes" id="UP000316079"/>
    </source>
</evidence>
<comment type="caution">
    <text evidence="20">The sequence shown here is derived from an EMBL/GenBank/DDBJ whole genome shotgun (WGS) entry which is preliminary data.</text>
</comment>
<dbReference type="STRING" id="623744.A0A553NG57"/>
<evidence type="ECO:0000256" key="11">
    <source>
        <dbReference type="ARBA" id="ARBA00023136"/>
    </source>
</evidence>
<dbReference type="InterPro" id="IPR000483">
    <property type="entry name" value="Cys-rich_flank_reg_C"/>
</dbReference>
<evidence type="ECO:0000256" key="17">
    <source>
        <dbReference type="PIRSR" id="PIRSR037595-2"/>
    </source>
</evidence>
<evidence type="ECO:0000313" key="20">
    <source>
        <dbReference type="EMBL" id="TRY64430.1"/>
    </source>
</evidence>
<evidence type="ECO:0000256" key="1">
    <source>
        <dbReference type="ARBA" id="ARBA00004479"/>
    </source>
</evidence>
<feature type="domain" description="TIR" evidence="19">
    <location>
        <begin position="664"/>
        <end position="807"/>
    </location>
</feature>
<dbReference type="InterPro" id="IPR017241">
    <property type="entry name" value="Toll-like_receptor"/>
</dbReference>
<dbReference type="FunFam" id="3.40.50.10140:FF:000001">
    <property type="entry name" value="Toll-like receptor 2"/>
    <property type="match status" value="1"/>
</dbReference>
<comment type="function">
    <text evidence="16">Cooperates with LY96 to mediate the innate immune response to bacterial lipoproteins and other microbial cell wall components. Cooperates with TLR1 or TLR6 to mediate the innate immune response to bacterial lipoproteins or lipopeptides. Acts via MYD88 and TRAF6, leading to NF-kappa-B activation, cytokine secretion and the inflammatory response.</text>
</comment>
<evidence type="ECO:0000256" key="4">
    <source>
        <dbReference type="ARBA" id="ARBA00022614"/>
    </source>
</evidence>
<keyword evidence="11 18" id="KW-0472">Membrane</keyword>
<keyword evidence="14" id="KW-0325">Glycoprotein</keyword>
<comment type="similarity">
    <text evidence="2 16">Belongs to the Toll-like receptor family.</text>
</comment>
<keyword evidence="8 16" id="KW-0391">Immunity</keyword>
<dbReference type="SUPFAM" id="SSF52200">
    <property type="entry name" value="Toll/Interleukin receptor TIR domain"/>
    <property type="match status" value="1"/>
</dbReference>
<dbReference type="Gene3D" id="3.80.10.10">
    <property type="entry name" value="Ribonuclease Inhibitor"/>
    <property type="match status" value="1"/>
</dbReference>
<evidence type="ECO:0000256" key="14">
    <source>
        <dbReference type="ARBA" id="ARBA00023180"/>
    </source>
</evidence>
<dbReference type="InterPro" id="IPR003591">
    <property type="entry name" value="Leu-rich_rpt_typical-subtyp"/>
</dbReference>
<gene>
    <name evidence="20" type="ORF">DNTS_017125</name>
</gene>
<dbReference type="EMBL" id="SRMA01026995">
    <property type="protein sequence ID" value="TRY64430.1"/>
    <property type="molecule type" value="Genomic_DNA"/>
</dbReference>
<evidence type="ECO:0000256" key="2">
    <source>
        <dbReference type="ARBA" id="ARBA00009634"/>
    </source>
</evidence>
<evidence type="ECO:0000256" key="5">
    <source>
        <dbReference type="ARBA" id="ARBA00022692"/>
    </source>
</evidence>
<feature type="disulfide bond" evidence="17">
    <location>
        <begin position="53"/>
        <end position="59"/>
    </location>
</feature>
<proteinExistence type="inferred from homology"/>
<keyword evidence="7" id="KW-0677">Repeat</keyword>
<dbReference type="GO" id="GO:0005886">
    <property type="term" value="C:plasma membrane"/>
    <property type="evidence" value="ECO:0007669"/>
    <property type="project" value="TreeGrafter"/>
</dbReference>
<dbReference type="SUPFAM" id="SSF52075">
    <property type="entry name" value="Outer arm dynein light chain 1"/>
    <property type="match status" value="1"/>
</dbReference>
<dbReference type="SMART" id="SM00082">
    <property type="entry name" value="LRRCT"/>
    <property type="match status" value="1"/>
</dbReference>
<evidence type="ECO:0000259" key="19">
    <source>
        <dbReference type="PROSITE" id="PS50104"/>
    </source>
</evidence>
<keyword evidence="10" id="KW-0520">NAD</keyword>
<dbReference type="SMART" id="SM00255">
    <property type="entry name" value="TIR"/>
    <property type="match status" value="1"/>
</dbReference>
<evidence type="ECO:0000256" key="9">
    <source>
        <dbReference type="ARBA" id="ARBA00022989"/>
    </source>
</evidence>
<reference evidence="20 21" key="1">
    <citation type="journal article" date="2019" name="Sci. Data">
        <title>Hybrid genome assembly and annotation of Danionella translucida.</title>
        <authorList>
            <person name="Kadobianskyi M."/>
            <person name="Schulze L."/>
            <person name="Schuelke M."/>
            <person name="Judkewitz B."/>
        </authorList>
    </citation>
    <scope>NUCLEOTIDE SEQUENCE [LARGE SCALE GENOMIC DNA]</scope>
    <source>
        <strain evidence="20 21">Bolton</strain>
    </source>
</reference>
<dbReference type="InterPro" id="IPR035897">
    <property type="entry name" value="Toll_tir_struct_dom_sf"/>
</dbReference>
<dbReference type="OrthoDB" id="1081807at2759"/>
<dbReference type="GO" id="GO:0042497">
    <property type="term" value="F:triacyl lipopeptide binding"/>
    <property type="evidence" value="ECO:0007669"/>
    <property type="project" value="TreeGrafter"/>
</dbReference>
<feature type="transmembrane region" description="Helical" evidence="18">
    <location>
        <begin position="611"/>
        <end position="633"/>
    </location>
</feature>
<evidence type="ECO:0000256" key="8">
    <source>
        <dbReference type="ARBA" id="ARBA00022859"/>
    </source>
</evidence>
<keyword evidence="13 16" id="KW-0675">Receptor</keyword>
<keyword evidence="3 16" id="KW-0399">Innate immunity</keyword>
<evidence type="ECO:0000256" key="16">
    <source>
        <dbReference type="PIRNR" id="PIRNR037595"/>
    </source>
</evidence>
<dbReference type="GO" id="GO:0002224">
    <property type="term" value="P:toll-like receptor signaling pathway"/>
    <property type="evidence" value="ECO:0007669"/>
    <property type="project" value="UniProtKB-UniRule"/>
</dbReference>
<dbReference type="Pfam" id="PF13855">
    <property type="entry name" value="LRR_8"/>
    <property type="match status" value="1"/>
</dbReference>
<keyword evidence="4" id="KW-0433">Leucine-rich repeat</keyword>